<accession>A0A833L0T5</accession>
<dbReference type="InterPro" id="IPR004467">
    <property type="entry name" value="Or_phspho_trans_dom"/>
</dbReference>
<dbReference type="PANTHER" id="PTHR19278:SF9">
    <property type="entry name" value="URIDINE 5'-MONOPHOSPHATE SYNTHASE"/>
    <property type="match status" value="1"/>
</dbReference>
<comment type="cofactor">
    <cofactor evidence="7">
        <name>Mg(2+)</name>
        <dbReference type="ChEBI" id="CHEBI:18420"/>
    </cofactor>
</comment>
<feature type="binding site" evidence="7">
    <location>
        <position position="93"/>
    </location>
    <ligand>
        <name>5-phospho-alpha-D-ribose 1-diphosphate</name>
        <dbReference type="ChEBI" id="CHEBI:58017"/>
        <note>ligand shared between dimeric partners</note>
    </ligand>
</feature>
<dbReference type="PANTHER" id="PTHR19278">
    <property type="entry name" value="OROTATE PHOSPHORIBOSYLTRANSFERASE"/>
    <property type="match status" value="1"/>
</dbReference>
<dbReference type="GO" id="GO:0044205">
    <property type="term" value="P:'de novo' UMP biosynthetic process"/>
    <property type="evidence" value="ECO:0007669"/>
    <property type="project" value="UniProtKB-UniRule"/>
</dbReference>
<dbReference type="CDD" id="cd06223">
    <property type="entry name" value="PRTases_typeI"/>
    <property type="match status" value="1"/>
</dbReference>
<dbReference type="UniPathway" id="UPA00070">
    <property type="reaction ID" value="UER00119"/>
</dbReference>
<comment type="subunit">
    <text evidence="7">Homodimer.</text>
</comment>
<dbReference type="NCBIfam" id="TIGR00336">
    <property type="entry name" value="pyrE"/>
    <property type="match status" value="1"/>
</dbReference>
<proteinExistence type="inferred from homology"/>
<evidence type="ECO:0000256" key="3">
    <source>
        <dbReference type="ARBA" id="ARBA00022676"/>
    </source>
</evidence>
<keyword evidence="3 7" id="KW-0328">Glycosyltransferase</keyword>
<dbReference type="InterPro" id="IPR029057">
    <property type="entry name" value="PRTase-like"/>
</dbReference>
<evidence type="ECO:0000313" key="9">
    <source>
        <dbReference type="EMBL" id="KAF0134006.1"/>
    </source>
</evidence>
<organism evidence="9 10">
    <name type="scientific">Candidatus Saganbacteria bacterium</name>
    <dbReference type="NCBI Taxonomy" id="2575572"/>
    <lineage>
        <taxon>Bacteria</taxon>
        <taxon>Bacillati</taxon>
        <taxon>Saganbacteria</taxon>
    </lineage>
</organism>
<comment type="function">
    <text evidence="7">Catalyzes the transfer of a ribosyl phosphate group from 5-phosphoribose 1-diphosphate to orotate, leading to the formation of orotidine monophosphate (OMP).</text>
</comment>
<evidence type="ECO:0000256" key="6">
    <source>
        <dbReference type="ARBA" id="ARBA00022975"/>
    </source>
</evidence>
<feature type="domain" description="Phosphoribosyltransferase" evidence="8">
    <location>
        <begin position="42"/>
        <end position="154"/>
    </location>
</feature>
<comment type="caution">
    <text evidence="9">The sequence shown here is derived from an EMBL/GenBank/DDBJ whole genome shotgun (WGS) entry which is preliminary data.</text>
</comment>
<comment type="similarity">
    <text evidence="7">Belongs to the purine/pyrimidine phosphoribosyltransferase family. PyrE subfamily.</text>
</comment>
<feature type="binding site" evidence="7">
    <location>
        <position position="89"/>
    </location>
    <ligand>
        <name>5-phospho-alpha-D-ribose 1-diphosphate</name>
        <dbReference type="ChEBI" id="CHEBI:58017"/>
        <note>ligand shared between dimeric partners</note>
    </ligand>
</feature>
<dbReference type="GO" id="GO:0004588">
    <property type="term" value="F:orotate phosphoribosyltransferase activity"/>
    <property type="evidence" value="ECO:0007669"/>
    <property type="project" value="UniProtKB-UniRule"/>
</dbReference>
<gene>
    <name evidence="7" type="primary">pyrE</name>
    <name evidence="9" type="ORF">FD145_948</name>
</gene>
<dbReference type="Proteomes" id="UP000488506">
    <property type="component" value="Unassembled WGS sequence"/>
</dbReference>
<keyword evidence="6 7" id="KW-0665">Pyrimidine biosynthesis</keyword>
<feature type="binding site" evidence="7">
    <location>
        <position position="119"/>
    </location>
    <ligand>
        <name>orotate</name>
        <dbReference type="ChEBI" id="CHEBI:30839"/>
    </ligand>
</feature>
<comment type="caution">
    <text evidence="7">Lacks conserved residue(s) required for the propagation of feature annotation.</text>
</comment>
<dbReference type="EC" id="2.4.2.10" evidence="2 7"/>
<feature type="binding site" evidence="7">
    <location>
        <position position="95"/>
    </location>
    <ligand>
        <name>5-phospho-alpha-D-ribose 1-diphosphate</name>
        <dbReference type="ChEBI" id="CHEBI:58017"/>
        <note>ligand shared between dimeric partners</note>
    </ligand>
</feature>
<dbReference type="GO" id="GO:0019856">
    <property type="term" value="P:pyrimidine nucleobase biosynthetic process"/>
    <property type="evidence" value="ECO:0007669"/>
    <property type="project" value="TreeGrafter"/>
</dbReference>
<comment type="catalytic activity">
    <reaction evidence="7">
        <text>orotidine 5'-phosphate + diphosphate = orotate + 5-phospho-alpha-D-ribose 1-diphosphate</text>
        <dbReference type="Rhea" id="RHEA:10380"/>
        <dbReference type="ChEBI" id="CHEBI:30839"/>
        <dbReference type="ChEBI" id="CHEBI:33019"/>
        <dbReference type="ChEBI" id="CHEBI:57538"/>
        <dbReference type="ChEBI" id="CHEBI:58017"/>
        <dbReference type="EC" id="2.4.2.10"/>
    </reaction>
</comment>
<evidence type="ECO:0000256" key="4">
    <source>
        <dbReference type="ARBA" id="ARBA00022679"/>
    </source>
</evidence>
<evidence type="ECO:0000256" key="1">
    <source>
        <dbReference type="ARBA" id="ARBA00004889"/>
    </source>
</evidence>
<evidence type="ECO:0000256" key="7">
    <source>
        <dbReference type="HAMAP-Rule" id="MF_01208"/>
    </source>
</evidence>
<dbReference type="AlphaFoldDB" id="A0A833L0T5"/>
<protein>
    <recommendedName>
        <fullName evidence="2 7">Orotate phosphoribosyltransferase</fullName>
        <shortName evidence="7">OPRT</shortName>
        <shortName evidence="7">OPRTase</shortName>
        <ecNumber evidence="2 7">2.4.2.10</ecNumber>
    </recommendedName>
</protein>
<evidence type="ECO:0000259" key="8">
    <source>
        <dbReference type="Pfam" id="PF00156"/>
    </source>
</evidence>
<evidence type="ECO:0000313" key="10">
    <source>
        <dbReference type="Proteomes" id="UP000488506"/>
    </source>
</evidence>
<dbReference type="EMBL" id="WPAF01000014">
    <property type="protein sequence ID" value="KAF0134006.1"/>
    <property type="molecule type" value="Genomic_DNA"/>
</dbReference>
<keyword evidence="4 7" id="KW-0808">Transferase</keyword>
<keyword evidence="5 7" id="KW-0460">Magnesium</keyword>
<name>A0A833L0T5_UNCSA</name>
<dbReference type="InterPro" id="IPR000836">
    <property type="entry name" value="PRTase_dom"/>
</dbReference>
<dbReference type="GO" id="GO:0000287">
    <property type="term" value="F:magnesium ion binding"/>
    <property type="evidence" value="ECO:0007669"/>
    <property type="project" value="UniProtKB-UniRule"/>
</dbReference>
<dbReference type="Pfam" id="PF00156">
    <property type="entry name" value="Pribosyltran"/>
    <property type="match status" value="1"/>
</dbReference>
<evidence type="ECO:0000256" key="5">
    <source>
        <dbReference type="ARBA" id="ARBA00022842"/>
    </source>
</evidence>
<feature type="binding site" evidence="7">
    <location>
        <position position="147"/>
    </location>
    <ligand>
        <name>orotate</name>
        <dbReference type="ChEBI" id="CHEBI:30839"/>
    </ligand>
</feature>
<dbReference type="InterPro" id="IPR023031">
    <property type="entry name" value="OPRT"/>
</dbReference>
<dbReference type="FunFam" id="3.40.50.2020:FF:000029">
    <property type="entry name" value="Orotate phosphoribosyltransferase"/>
    <property type="match status" value="1"/>
</dbReference>
<comment type="pathway">
    <text evidence="1 7">Pyrimidine metabolism; UMP biosynthesis via de novo pathway; UMP from orotate: step 1/2.</text>
</comment>
<feature type="binding site" description="in other chain" evidence="7">
    <location>
        <begin position="115"/>
        <end position="123"/>
    </location>
    <ligand>
        <name>5-phospho-alpha-D-ribose 1-diphosphate</name>
        <dbReference type="ChEBI" id="CHEBI:58017"/>
        <note>ligand shared between dimeric partners</note>
    </ligand>
</feature>
<feature type="binding site" description="in other chain" evidence="7">
    <location>
        <position position="90"/>
    </location>
    <ligand>
        <name>5-phospho-alpha-D-ribose 1-diphosphate</name>
        <dbReference type="ChEBI" id="CHEBI:58017"/>
        <note>ligand shared between dimeric partners</note>
    </ligand>
</feature>
<dbReference type="Gene3D" id="3.40.50.2020">
    <property type="match status" value="1"/>
</dbReference>
<dbReference type="HAMAP" id="MF_01208">
    <property type="entry name" value="PyrE"/>
    <property type="match status" value="1"/>
</dbReference>
<sequence>MKEELIKLLKTTGAFKSGDFTLASGKKSSFYIDCRKVTLHPQGAKLIAKIILEKIANLKIDAVGGLTLGADPITSSVVAIGNIPGFIVRKKEKEHGTMQKIEGIIEPGYKVLVVEDVSTTGASAMQAIQAVESFGAKVIKVISVVDREEGAKDLLSKYSFDPILRISELLSRGPV</sequence>
<dbReference type="SUPFAM" id="SSF53271">
    <property type="entry name" value="PRTase-like"/>
    <property type="match status" value="1"/>
</dbReference>
<evidence type="ECO:0000256" key="2">
    <source>
        <dbReference type="ARBA" id="ARBA00011971"/>
    </source>
</evidence>
<reference evidence="9 10" key="1">
    <citation type="submission" date="2019-12" db="EMBL/GenBank/DDBJ databases">
        <authorList>
            <person name="Wolfe R."/>
            <person name="Danczak R."/>
            <person name="Wilkins M."/>
        </authorList>
    </citation>
    <scope>NUCLEOTIDE SEQUENCE [LARGE SCALE GENOMIC DNA]</scope>
    <source>
        <strain evidence="9">X2_MaxBin.013</strain>
    </source>
</reference>